<organism evidence="6 7">
    <name type="scientific">Stakelama flava</name>
    <dbReference type="NCBI Taxonomy" id="2860338"/>
    <lineage>
        <taxon>Bacteria</taxon>
        <taxon>Pseudomonadati</taxon>
        <taxon>Pseudomonadota</taxon>
        <taxon>Alphaproteobacteria</taxon>
        <taxon>Sphingomonadales</taxon>
        <taxon>Sphingomonadaceae</taxon>
        <taxon>Stakelama</taxon>
    </lineage>
</organism>
<keyword evidence="3" id="KW-0788">Thiol protease</keyword>
<keyword evidence="2" id="KW-0378">Hydrolase</keyword>
<dbReference type="InterPro" id="IPR000064">
    <property type="entry name" value="NLP_P60_dom"/>
</dbReference>
<reference evidence="6 7" key="1">
    <citation type="submission" date="2021-07" db="EMBL/GenBank/DDBJ databases">
        <title>Stakelama flava sp. nov., a novel endophytic bacterium isolated from branch of Kandelia candel.</title>
        <authorList>
            <person name="Tuo L."/>
        </authorList>
    </citation>
    <scope>NUCLEOTIDE SEQUENCE [LARGE SCALE GENOMIC DNA]</scope>
    <source>
        <strain evidence="6 7">CBK3Z-3</strain>
    </source>
</reference>
<evidence type="ECO:0000313" key="6">
    <source>
        <dbReference type="EMBL" id="MBW4332083.1"/>
    </source>
</evidence>
<evidence type="ECO:0000313" key="7">
    <source>
        <dbReference type="Proteomes" id="UP001197214"/>
    </source>
</evidence>
<keyword evidence="7" id="KW-1185">Reference proteome</keyword>
<feature type="region of interest" description="Disordered" evidence="4">
    <location>
        <begin position="1"/>
        <end position="23"/>
    </location>
</feature>
<evidence type="ECO:0000259" key="5">
    <source>
        <dbReference type="PROSITE" id="PS51935"/>
    </source>
</evidence>
<dbReference type="EMBL" id="JAHWZX010000017">
    <property type="protein sequence ID" value="MBW4332083.1"/>
    <property type="molecule type" value="Genomic_DNA"/>
</dbReference>
<evidence type="ECO:0000256" key="3">
    <source>
        <dbReference type="ARBA" id="ARBA00022807"/>
    </source>
</evidence>
<dbReference type="PROSITE" id="PS51935">
    <property type="entry name" value="NLPC_P60"/>
    <property type="match status" value="1"/>
</dbReference>
<sequence length="306" mass="32572">MQSSGISSRENPSTTRIDNGQARSRFALSGRSTHIDPRVDAARRDLADVRLADRVFSPHYAAPVAYTVGTRGPLFTDKQESDIRSELLVGERFDVLELVGDWCWGTSTVDGSVGYAKRALIEAASARPFIATAINADIRREASSQAPLAGSLPMGTRLPAPDEDGWITVGGGYIDATDCAAVQSLGKRDFVDVAEMLIGVPMSQGGRSGAGVSPDGLVFLAMEMAGRSAPRFADLQRTALGMALGEDAVPHRGDILYFADHCAILTSDGTAIHTDPAQGKVVREPVEAMISDARFGAVQETRRVIP</sequence>
<gene>
    <name evidence="6" type="ORF">KY084_14530</name>
</gene>
<proteinExistence type="predicted"/>
<name>A0ABS6XQM1_9SPHN</name>
<feature type="domain" description="NlpC/P60" evidence="5">
    <location>
        <begin position="184"/>
        <end position="305"/>
    </location>
</feature>
<dbReference type="Proteomes" id="UP001197214">
    <property type="component" value="Unassembled WGS sequence"/>
</dbReference>
<protein>
    <submittedName>
        <fullName evidence="6">C40 family peptidase</fullName>
    </submittedName>
</protein>
<comment type="caution">
    <text evidence="6">The sequence shown here is derived from an EMBL/GenBank/DDBJ whole genome shotgun (WGS) entry which is preliminary data.</text>
</comment>
<evidence type="ECO:0000256" key="4">
    <source>
        <dbReference type="SAM" id="MobiDB-lite"/>
    </source>
</evidence>
<feature type="compositionally biased region" description="Polar residues" evidence="4">
    <location>
        <begin position="1"/>
        <end position="22"/>
    </location>
</feature>
<keyword evidence="1" id="KW-0645">Protease</keyword>
<evidence type="ECO:0000256" key="2">
    <source>
        <dbReference type="ARBA" id="ARBA00022801"/>
    </source>
</evidence>
<dbReference type="RefSeq" id="WP_219239200.1">
    <property type="nucleotide sequence ID" value="NZ_JAHWZX010000017.1"/>
</dbReference>
<accession>A0ABS6XQM1</accession>
<evidence type="ECO:0000256" key="1">
    <source>
        <dbReference type="ARBA" id="ARBA00022670"/>
    </source>
</evidence>